<reference evidence="3" key="1">
    <citation type="submission" date="2016-10" db="EMBL/GenBank/DDBJ databases">
        <authorList>
            <person name="Varghese N."/>
            <person name="Submissions S."/>
        </authorList>
    </citation>
    <scope>NUCLEOTIDE SEQUENCE [LARGE SCALE GENOMIC DNA]</scope>
    <source>
        <strain evidence="3">S1b</strain>
    </source>
</reference>
<dbReference type="AlphaFoldDB" id="A0A1H9TJI6"/>
<dbReference type="EMBL" id="FOGW01000017">
    <property type="protein sequence ID" value="SER97268.1"/>
    <property type="molecule type" value="Genomic_DNA"/>
</dbReference>
<dbReference type="Proteomes" id="UP000182471">
    <property type="component" value="Unassembled WGS sequence"/>
</dbReference>
<evidence type="ECO:0000313" key="3">
    <source>
        <dbReference type="Proteomes" id="UP000182471"/>
    </source>
</evidence>
<accession>A0A1H9TJI6</accession>
<proteinExistence type="predicted"/>
<sequence>MRRIIKKDCSKSKKNIQKSFKVWYYICGVSMVIVSSMVSINLYGGEKRKLSYNIVQMRCRLDYLQGELDSEATIARDLNTLDNRLENHGVGRLEKEYEGNIVGNQSLLEAQGFKNITSDTQILSDIIKIEKEAEVSIDEVKIDCPKMIYYNKEKKIGKICKDVTISVEANRTKFVKFISKLRYSSNSSRIIEVNADTSRGDDEIEAVIRLEYY</sequence>
<dbReference type="RefSeq" id="WP_022749030.1">
    <property type="nucleotide sequence ID" value="NZ_FOGW01000017.1"/>
</dbReference>
<name>A0A1H9TJI6_9FIRM</name>
<keyword evidence="1" id="KW-1133">Transmembrane helix</keyword>
<feature type="transmembrane region" description="Helical" evidence="1">
    <location>
        <begin position="21"/>
        <end position="43"/>
    </location>
</feature>
<protein>
    <submittedName>
        <fullName evidence="2">Uncharacterized protein</fullName>
    </submittedName>
</protein>
<organism evidence="2 3">
    <name type="scientific">Lachnobacterium bovis</name>
    <dbReference type="NCBI Taxonomy" id="140626"/>
    <lineage>
        <taxon>Bacteria</taxon>
        <taxon>Bacillati</taxon>
        <taxon>Bacillota</taxon>
        <taxon>Clostridia</taxon>
        <taxon>Lachnospirales</taxon>
        <taxon>Lachnospiraceae</taxon>
        <taxon>Lachnobacterium</taxon>
    </lineage>
</organism>
<dbReference type="OrthoDB" id="9978754at2"/>
<keyword evidence="1" id="KW-0812">Transmembrane</keyword>
<evidence type="ECO:0000256" key="1">
    <source>
        <dbReference type="SAM" id="Phobius"/>
    </source>
</evidence>
<keyword evidence="3" id="KW-1185">Reference proteome</keyword>
<gene>
    <name evidence="2" type="ORF">SAMN02910429_01667</name>
</gene>
<keyword evidence="1" id="KW-0472">Membrane</keyword>
<evidence type="ECO:0000313" key="2">
    <source>
        <dbReference type="EMBL" id="SER97268.1"/>
    </source>
</evidence>